<protein>
    <submittedName>
        <fullName evidence="8">Feruloyl esterase</fullName>
    </submittedName>
</protein>
<sequence>MTLRFSRTPLVMVVLVLSICIGLSITERSQAKSALPVVKPIVACANLANEDITAIGGEGSKITKAVETTSDGIPVCSVEGILAPAIGFKALLPLQTWTQRYLQVGCGGLCGTISLRSGASAGCSLLTNGEFVMAATDMGHSGNDIDWASDPQKQADFAYRAQHVTAQAVKALISIFYGQPQAFSYFNGCSDGGREALMEAERFPGDFDGVIAGAPAMLFTVQNTLYHGWQAVSNTDAEGKVILTSKRLPLLHSAVVAACDETDGLKDGLIAQPALCAFDVASITCKQGAKDTASCLTADEAAVVRKFYDGPHDPNTGAALTAGQPLYGSELEWQGVYVADSEDDDLMSTGAALPVWGNLAFEDTNPDIQLSDLRFTEERLEALRAKHPLFDATNADLNGFEKAGGKLIMWHGLTDPHISPANTLSLHEAMIATMGADAVHGFERLYLLPGVGHCSGGQGPSNIDLLSAMVEWVESGVAPEAVMTYTTSETSSFGQPDFDDGGTKFHRPEKLDLGIAKLPDMTRPVYPYPFTARYTGEGNYTDASNWEKGKKAVVVKLRKWPGSDLFEPYRFAQ</sequence>
<dbReference type="EMBL" id="FOVR01000019">
    <property type="protein sequence ID" value="SFP03637.1"/>
    <property type="molecule type" value="Genomic_DNA"/>
</dbReference>
<keyword evidence="2" id="KW-0719">Serine esterase</keyword>
<evidence type="ECO:0000313" key="9">
    <source>
        <dbReference type="Proteomes" id="UP000199236"/>
    </source>
</evidence>
<evidence type="ECO:0000256" key="4">
    <source>
        <dbReference type="ARBA" id="ARBA00022729"/>
    </source>
</evidence>
<evidence type="ECO:0000256" key="7">
    <source>
        <dbReference type="ARBA" id="ARBA00023157"/>
    </source>
</evidence>
<name>A0A1I5M2R0_9HYPH</name>
<dbReference type="GO" id="GO:0046872">
    <property type="term" value="F:metal ion binding"/>
    <property type="evidence" value="ECO:0007669"/>
    <property type="project" value="UniProtKB-KW"/>
</dbReference>
<dbReference type="PANTHER" id="PTHR33938:SF15">
    <property type="entry name" value="FERULOYL ESTERASE B-RELATED"/>
    <property type="match status" value="1"/>
</dbReference>
<evidence type="ECO:0000256" key="6">
    <source>
        <dbReference type="ARBA" id="ARBA00022837"/>
    </source>
</evidence>
<evidence type="ECO:0000256" key="2">
    <source>
        <dbReference type="ARBA" id="ARBA00022487"/>
    </source>
</evidence>
<comment type="similarity">
    <text evidence="1">Belongs to the tannase family.</text>
</comment>
<evidence type="ECO:0000256" key="1">
    <source>
        <dbReference type="ARBA" id="ARBA00006249"/>
    </source>
</evidence>
<gene>
    <name evidence="8" type="ORF">SAMN04488056_1196</name>
</gene>
<dbReference type="GO" id="GO:0052689">
    <property type="term" value="F:carboxylic ester hydrolase activity"/>
    <property type="evidence" value="ECO:0007669"/>
    <property type="project" value="UniProtKB-KW"/>
</dbReference>
<keyword evidence="4" id="KW-0732">Signal</keyword>
<dbReference type="PANTHER" id="PTHR33938">
    <property type="entry name" value="FERULOYL ESTERASE B-RELATED"/>
    <property type="match status" value="1"/>
</dbReference>
<evidence type="ECO:0000256" key="3">
    <source>
        <dbReference type="ARBA" id="ARBA00022723"/>
    </source>
</evidence>
<keyword evidence="7" id="KW-1015">Disulfide bond</keyword>
<reference evidence="8 9" key="1">
    <citation type="submission" date="2016-10" db="EMBL/GenBank/DDBJ databases">
        <authorList>
            <person name="de Groot N.N."/>
        </authorList>
    </citation>
    <scope>NUCLEOTIDE SEQUENCE [LARGE SCALE GENOMIC DNA]</scope>
    <source>
        <strain evidence="8 9">CGMCC 1.9157</strain>
    </source>
</reference>
<accession>A0A1I5M2R0</accession>
<dbReference type="OrthoDB" id="7197884at2"/>
<keyword evidence="9" id="KW-1185">Reference proteome</keyword>
<organism evidence="8 9">
    <name type="scientific">Cohaesibacter marisflavi</name>
    <dbReference type="NCBI Taxonomy" id="655353"/>
    <lineage>
        <taxon>Bacteria</taxon>
        <taxon>Pseudomonadati</taxon>
        <taxon>Pseudomonadota</taxon>
        <taxon>Alphaproteobacteria</taxon>
        <taxon>Hyphomicrobiales</taxon>
        <taxon>Cohaesibacteraceae</taxon>
    </lineage>
</organism>
<proteinExistence type="inferred from homology"/>
<dbReference type="STRING" id="655353.SAMN04488056_1196"/>
<keyword evidence="5" id="KW-0378">Hydrolase</keyword>
<keyword evidence="6" id="KW-0106">Calcium</keyword>
<evidence type="ECO:0000313" key="8">
    <source>
        <dbReference type="EMBL" id="SFP03637.1"/>
    </source>
</evidence>
<dbReference type="Pfam" id="PF07519">
    <property type="entry name" value="Tannase"/>
    <property type="match status" value="1"/>
</dbReference>
<keyword evidence="3" id="KW-0479">Metal-binding</keyword>
<dbReference type="AlphaFoldDB" id="A0A1I5M2R0"/>
<dbReference type="InterPro" id="IPR011118">
    <property type="entry name" value="Tannase/feruloyl_esterase"/>
</dbReference>
<dbReference type="SUPFAM" id="SSF53474">
    <property type="entry name" value="alpha/beta-Hydrolases"/>
    <property type="match status" value="1"/>
</dbReference>
<dbReference type="Gene3D" id="3.40.50.1820">
    <property type="entry name" value="alpha/beta hydrolase"/>
    <property type="match status" value="1"/>
</dbReference>
<dbReference type="InterPro" id="IPR029058">
    <property type="entry name" value="AB_hydrolase_fold"/>
</dbReference>
<evidence type="ECO:0000256" key="5">
    <source>
        <dbReference type="ARBA" id="ARBA00022801"/>
    </source>
</evidence>
<dbReference type="Proteomes" id="UP000199236">
    <property type="component" value="Unassembled WGS sequence"/>
</dbReference>